<dbReference type="PANTHER" id="PTHR43861">
    <property type="entry name" value="TRANS-ACONITATE 2-METHYLTRANSFERASE-RELATED"/>
    <property type="match status" value="1"/>
</dbReference>
<protein>
    <recommendedName>
        <fullName evidence="5">Trans-aconitate 2-methyltransferase</fullName>
        <ecNumber evidence="5">2.1.1.144</ecNumber>
    </recommendedName>
</protein>
<feature type="domain" description="Methyltransferase" evidence="6">
    <location>
        <begin position="38"/>
        <end position="127"/>
    </location>
</feature>
<sequence length="260" mass="28752">MTLKEDWSAATYLHFEDERTRPAADLLARIPLKDAARVVDLGCGPGNSTELLTRRFPEAETTGVDSSPDMLSAASKRLPGVRFLEADVASWAPDAPVDVIFANAVLQWLPDHEALLPRLMQLLAPGGALAVQMPDNRSEPSHVAMAEVARDPAWASRVANAGRARTDILSTEGYYDLLAPHAASVDVWRTTYVHPLDGAESIAGWCRSTGLRPYLDPLDEAERERFLALYTERLRAFYPERSGGKVLLRFPRLFMVAARR</sequence>
<dbReference type="GO" id="GO:0030798">
    <property type="term" value="F:trans-aconitate 2-methyltransferase activity"/>
    <property type="evidence" value="ECO:0007669"/>
    <property type="project" value="UniProtKB-UniRule"/>
</dbReference>
<dbReference type="Pfam" id="PF13649">
    <property type="entry name" value="Methyltransf_25"/>
    <property type="match status" value="1"/>
</dbReference>
<dbReference type="PANTHER" id="PTHR43861:SF1">
    <property type="entry name" value="TRANS-ACONITATE 2-METHYLTRANSFERASE"/>
    <property type="match status" value="1"/>
</dbReference>
<keyword evidence="4 5" id="KW-0949">S-adenosyl-L-methionine</keyword>
<dbReference type="GO" id="GO:0005737">
    <property type="term" value="C:cytoplasm"/>
    <property type="evidence" value="ECO:0007669"/>
    <property type="project" value="UniProtKB-SubCell"/>
</dbReference>
<comment type="similarity">
    <text evidence="5">Belongs to the methyltransferase superfamily. Tam family.</text>
</comment>
<keyword evidence="8" id="KW-1185">Reference proteome</keyword>
<comment type="catalytic activity">
    <reaction evidence="5">
        <text>trans-aconitate + S-adenosyl-L-methionine = (E)-3-(methoxycarbonyl)pent-2-enedioate + S-adenosyl-L-homocysteine</text>
        <dbReference type="Rhea" id="RHEA:14969"/>
        <dbReference type="ChEBI" id="CHEBI:15708"/>
        <dbReference type="ChEBI" id="CHEBI:57470"/>
        <dbReference type="ChEBI" id="CHEBI:57856"/>
        <dbReference type="ChEBI" id="CHEBI:59789"/>
        <dbReference type="EC" id="2.1.1.144"/>
    </reaction>
</comment>
<evidence type="ECO:0000256" key="5">
    <source>
        <dbReference type="HAMAP-Rule" id="MF_00560"/>
    </source>
</evidence>
<dbReference type="InterPro" id="IPR029063">
    <property type="entry name" value="SAM-dependent_MTases_sf"/>
</dbReference>
<organism evidence="7 8">
    <name type="scientific">Hansschlegelia plantiphila</name>
    <dbReference type="NCBI Taxonomy" id="374655"/>
    <lineage>
        <taxon>Bacteria</taxon>
        <taxon>Pseudomonadati</taxon>
        <taxon>Pseudomonadota</taxon>
        <taxon>Alphaproteobacteria</taxon>
        <taxon>Hyphomicrobiales</taxon>
        <taxon>Methylopilaceae</taxon>
        <taxon>Hansschlegelia</taxon>
    </lineage>
</organism>
<dbReference type="NCBIfam" id="NF002463">
    <property type="entry name" value="PRK01683.1"/>
    <property type="match status" value="1"/>
</dbReference>
<evidence type="ECO:0000256" key="4">
    <source>
        <dbReference type="ARBA" id="ARBA00022691"/>
    </source>
</evidence>
<evidence type="ECO:0000313" key="7">
    <source>
        <dbReference type="EMBL" id="GLK66661.1"/>
    </source>
</evidence>
<dbReference type="EMBL" id="BSFI01000002">
    <property type="protein sequence ID" value="GLK66661.1"/>
    <property type="molecule type" value="Genomic_DNA"/>
</dbReference>
<dbReference type="SUPFAM" id="SSF53335">
    <property type="entry name" value="S-adenosyl-L-methionine-dependent methyltransferases"/>
    <property type="match status" value="1"/>
</dbReference>
<reference evidence="7" key="2">
    <citation type="submission" date="2023-01" db="EMBL/GenBank/DDBJ databases">
        <authorList>
            <person name="Sun Q."/>
            <person name="Evtushenko L."/>
        </authorList>
    </citation>
    <scope>NUCLEOTIDE SEQUENCE</scope>
    <source>
        <strain evidence="7">VKM B-2347</strain>
    </source>
</reference>
<dbReference type="CDD" id="cd02440">
    <property type="entry name" value="AdoMet_MTases"/>
    <property type="match status" value="1"/>
</dbReference>
<dbReference type="InterPro" id="IPR041698">
    <property type="entry name" value="Methyltransf_25"/>
</dbReference>
<dbReference type="HAMAP" id="MF_00560">
    <property type="entry name" value="Tran_acon_Me_trans"/>
    <property type="match status" value="1"/>
</dbReference>
<keyword evidence="1 5" id="KW-0963">Cytoplasm</keyword>
<comment type="function">
    <text evidence="5">Catalyzes the S-adenosylmethionine monomethyl esterification of trans-aconitate.</text>
</comment>
<evidence type="ECO:0000256" key="2">
    <source>
        <dbReference type="ARBA" id="ARBA00022603"/>
    </source>
</evidence>
<dbReference type="GO" id="GO:0032259">
    <property type="term" value="P:methylation"/>
    <property type="evidence" value="ECO:0007669"/>
    <property type="project" value="UniProtKB-KW"/>
</dbReference>
<dbReference type="Gene3D" id="3.40.50.150">
    <property type="entry name" value="Vaccinia Virus protein VP39"/>
    <property type="match status" value="1"/>
</dbReference>
<dbReference type="RefSeq" id="WP_428979089.1">
    <property type="nucleotide sequence ID" value="NZ_BSFI01000002.1"/>
</dbReference>
<dbReference type="Proteomes" id="UP001143372">
    <property type="component" value="Unassembled WGS sequence"/>
</dbReference>
<accession>A0A9W6IWX8</accession>
<evidence type="ECO:0000313" key="8">
    <source>
        <dbReference type="Proteomes" id="UP001143372"/>
    </source>
</evidence>
<evidence type="ECO:0000256" key="3">
    <source>
        <dbReference type="ARBA" id="ARBA00022679"/>
    </source>
</evidence>
<dbReference type="InterPro" id="IPR023149">
    <property type="entry name" value="Trans_acon_MeTrfase_C"/>
</dbReference>
<name>A0A9W6IWX8_9HYPH</name>
<keyword evidence="2 5" id="KW-0489">Methyltransferase</keyword>
<comment type="caution">
    <text evidence="7">The sequence shown here is derived from an EMBL/GenBank/DDBJ whole genome shotgun (WGS) entry which is preliminary data.</text>
</comment>
<dbReference type="AlphaFoldDB" id="A0A9W6IWX8"/>
<evidence type="ECO:0000256" key="1">
    <source>
        <dbReference type="ARBA" id="ARBA00022490"/>
    </source>
</evidence>
<dbReference type="Gene3D" id="1.10.150.290">
    <property type="entry name" value="S-adenosyl-L-methionine-dependent methyltransferases"/>
    <property type="match status" value="1"/>
</dbReference>
<dbReference type="EC" id="2.1.1.144" evidence="5"/>
<dbReference type="InterPro" id="IPR023506">
    <property type="entry name" value="Trans-aconitate_MeTrfase"/>
</dbReference>
<gene>
    <name evidence="5 7" type="primary">tam</name>
    <name evidence="7" type="ORF">GCM10008179_02990</name>
</gene>
<reference evidence="7" key="1">
    <citation type="journal article" date="2014" name="Int. J. Syst. Evol. Microbiol.">
        <title>Complete genome sequence of Corynebacterium casei LMG S-19264T (=DSM 44701T), isolated from a smear-ripened cheese.</title>
        <authorList>
            <consortium name="US DOE Joint Genome Institute (JGI-PGF)"/>
            <person name="Walter F."/>
            <person name="Albersmeier A."/>
            <person name="Kalinowski J."/>
            <person name="Ruckert C."/>
        </authorList>
    </citation>
    <scope>NUCLEOTIDE SEQUENCE</scope>
    <source>
        <strain evidence="7">VKM B-2347</strain>
    </source>
</reference>
<keyword evidence="3 5" id="KW-0808">Transferase</keyword>
<evidence type="ECO:0000259" key="6">
    <source>
        <dbReference type="Pfam" id="PF13649"/>
    </source>
</evidence>
<proteinExistence type="inferred from homology"/>
<comment type="subcellular location">
    <subcellularLocation>
        <location evidence="5">Cytoplasm</location>
    </subcellularLocation>
</comment>